<evidence type="ECO:0000256" key="12">
    <source>
        <dbReference type="ARBA" id="ARBA00023137"/>
    </source>
</evidence>
<dbReference type="GO" id="GO:0005524">
    <property type="term" value="F:ATP binding"/>
    <property type="evidence" value="ECO:0007669"/>
    <property type="project" value="UniProtKB-KW"/>
</dbReference>
<keyword evidence="3" id="KW-1003">Cell membrane</keyword>
<keyword evidence="8" id="KW-0418">Kinase</keyword>
<feature type="compositionally biased region" description="Low complexity" evidence="16">
    <location>
        <begin position="375"/>
        <end position="391"/>
    </location>
</feature>
<keyword evidence="12" id="KW-0829">Tyrosine-protein kinase</keyword>
<dbReference type="EC" id="2.7.10.1" evidence="2"/>
<evidence type="ECO:0000256" key="8">
    <source>
        <dbReference type="ARBA" id="ARBA00022777"/>
    </source>
</evidence>
<feature type="compositionally biased region" description="Gly residues" evidence="16">
    <location>
        <begin position="360"/>
        <end position="374"/>
    </location>
</feature>
<keyword evidence="11" id="KW-0472">Membrane</keyword>
<evidence type="ECO:0000313" key="19">
    <source>
        <dbReference type="Proteomes" id="UP000258997"/>
    </source>
</evidence>
<evidence type="ECO:0000256" key="1">
    <source>
        <dbReference type="ARBA" id="ARBA00004251"/>
    </source>
</evidence>
<gene>
    <name evidence="18" type="ORF">CcrBL10_gp073</name>
</gene>
<evidence type="ECO:0000256" key="13">
    <source>
        <dbReference type="ARBA" id="ARBA00023157"/>
    </source>
</evidence>
<evidence type="ECO:0000313" key="18">
    <source>
        <dbReference type="EMBL" id="AXQ68277.1"/>
    </source>
</evidence>
<evidence type="ECO:0000256" key="14">
    <source>
        <dbReference type="ARBA" id="ARBA00023170"/>
    </source>
</evidence>
<evidence type="ECO:0000256" key="2">
    <source>
        <dbReference type="ARBA" id="ARBA00011902"/>
    </source>
</evidence>
<dbReference type="GO" id="GO:0004714">
    <property type="term" value="F:transmembrane receptor protein tyrosine kinase activity"/>
    <property type="evidence" value="ECO:0007669"/>
    <property type="project" value="UniProtKB-EC"/>
</dbReference>
<dbReference type="Pfam" id="PF12810">
    <property type="entry name" value="ALK_LTK_GRD"/>
    <property type="match status" value="1"/>
</dbReference>
<evidence type="ECO:0000256" key="16">
    <source>
        <dbReference type="SAM" id="MobiDB-lite"/>
    </source>
</evidence>
<evidence type="ECO:0000256" key="5">
    <source>
        <dbReference type="ARBA" id="ARBA00022692"/>
    </source>
</evidence>
<evidence type="ECO:0000256" key="7">
    <source>
        <dbReference type="ARBA" id="ARBA00022741"/>
    </source>
</evidence>
<comment type="subcellular location">
    <subcellularLocation>
        <location evidence="1">Cell membrane</location>
        <topology evidence="1">Single-pass type I membrane protein</topology>
    </subcellularLocation>
</comment>
<feature type="region of interest" description="Disordered" evidence="16">
    <location>
        <begin position="354"/>
        <end position="391"/>
    </location>
</feature>
<evidence type="ECO:0000256" key="3">
    <source>
        <dbReference type="ARBA" id="ARBA00022475"/>
    </source>
</evidence>
<sequence length="391" mass="36582">MEIHLWGGAGAGGYYANGSGNAGKYGGAGGWSNVRFMADVNDIITVEVGQGGRVPTGSGTTTSAGGLGGWPDGGFGAPNSAAAWVAPGGGGGSTRIYKNGDLIAVAGGGGGATGFYSGGNGGGALGLASTDASSGAGGTQLAGGTAGSGTLAVQSGSYFKGGQASTTNTTSNAFTGGGGGGGYYGGASNGGGSGAHGSGGGGSGFVLQTTDVAGSCRAAPQDGLGAPLNPAGITLPSNTAQGGTGPTVASTGWGSITPGGDGYVYMALTDVTATATTLSSGLTSLNYSGSRQVYKVAELCSVDFEMWGGGGGGGFYTSGGNAARFGGAAGYTKLTKILYPGDIVEIEVAQGGQAPSGVNQTGGAGGWPNGGAGGRPARPTSAAAAARPISG</sequence>
<evidence type="ECO:0000256" key="10">
    <source>
        <dbReference type="ARBA" id="ARBA00022989"/>
    </source>
</evidence>
<evidence type="ECO:0000256" key="15">
    <source>
        <dbReference type="ARBA" id="ARBA00023180"/>
    </source>
</evidence>
<keyword evidence="5" id="KW-0812">Transmembrane</keyword>
<keyword evidence="6" id="KW-0732">Signal</keyword>
<keyword evidence="7" id="KW-0547">Nucleotide-binding</keyword>
<evidence type="ECO:0000256" key="9">
    <source>
        <dbReference type="ARBA" id="ARBA00022840"/>
    </source>
</evidence>
<keyword evidence="4" id="KW-0808">Transferase</keyword>
<dbReference type="EMBL" id="MH588544">
    <property type="protein sequence ID" value="AXQ68277.1"/>
    <property type="molecule type" value="Genomic_DNA"/>
</dbReference>
<keyword evidence="10" id="KW-1133">Transmembrane helix</keyword>
<keyword evidence="13" id="KW-1015">Disulfide bond</keyword>
<keyword evidence="15" id="KW-0325">Glycoprotein</keyword>
<evidence type="ECO:0000256" key="11">
    <source>
        <dbReference type="ARBA" id="ARBA00023136"/>
    </source>
</evidence>
<keyword evidence="9" id="KW-0067">ATP-binding</keyword>
<name>A0A385EBU4_9CAUD</name>
<evidence type="ECO:0000259" key="17">
    <source>
        <dbReference type="Pfam" id="PF12810"/>
    </source>
</evidence>
<organism evidence="18 19">
    <name type="scientific">Caulobacter phage CcrBL10</name>
    <dbReference type="NCBI Taxonomy" id="2283269"/>
    <lineage>
        <taxon>Viruses</taxon>
        <taxon>Duplodnaviria</taxon>
        <taxon>Heunggongvirae</taxon>
        <taxon>Uroviricota</taxon>
        <taxon>Caudoviricetes</taxon>
        <taxon>Jeanschmidtviridae</taxon>
        <taxon>Poindextervirus</taxon>
        <taxon>Poindextervirus BL10</taxon>
    </lineage>
</organism>
<evidence type="ECO:0000256" key="4">
    <source>
        <dbReference type="ARBA" id="ARBA00022679"/>
    </source>
</evidence>
<accession>A0A385EBU4</accession>
<dbReference type="GO" id="GO:0005886">
    <property type="term" value="C:plasma membrane"/>
    <property type="evidence" value="ECO:0007669"/>
    <property type="project" value="UniProtKB-SubCell"/>
</dbReference>
<evidence type="ECO:0000256" key="6">
    <source>
        <dbReference type="ARBA" id="ARBA00022729"/>
    </source>
</evidence>
<keyword evidence="14" id="KW-0675">Receptor</keyword>
<dbReference type="Proteomes" id="UP000258997">
    <property type="component" value="Segment"/>
</dbReference>
<protein>
    <recommendedName>
        <fullName evidence="2">receptor protein-tyrosine kinase</fullName>
        <ecNumber evidence="2">2.7.10.1</ecNumber>
    </recommendedName>
</protein>
<feature type="domain" description="ALK/LTK-like glycine-rich" evidence="17">
    <location>
        <begin position="3"/>
        <end position="210"/>
    </location>
</feature>
<keyword evidence="19" id="KW-1185">Reference proteome</keyword>
<dbReference type="InterPro" id="IPR055163">
    <property type="entry name" value="ALK/LTK-like_GRD"/>
</dbReference>
<reference evidence="18 19" key="1">
    <citation type="submission" date="2018-07" db="EMBL/GenBank/DDBJ databases">
        <title>Giant CbK-like Caulobacter bacteriophages have genetically divergent genomes.</title>
        <authorList>
            <person name="Wilson K.M."/>
            <person name="Ely B."/>
        </authorList>
    </citation>
    <scope>NUCLEOTIDE SEQUENCE [LARGE SCALE GENOMIC DNA]</scope>
</reference>
<proteinExistence type="predicted"/>